<feature type="chain" id="PRO_5016337522" evidence="1">
    <location>
        <begin position="20"/>
        <end position="429"/>
    </location>
</feature>
<gene>
    <name evidence="2" type="ORF">C1280_00465</name>
</gene>
<dbReference type="RefSeq" id="WP_109570716.1">
    <property type="nucleotide sequence ID" value="NZ_CP025958.1"/>
</dbReference>
<evidence type="ECO:0000256" key="1">
    <source>
        <dbReference type="SAM" id="SignalP"/>
    </source>
</evidence>
<keyword evidence="1" id="KW-0732">Signal</keyword>
<evidence type="ECO:0000313" key="2">
    <source>
        <dbReference type="EMBL" id="AWM35643.1"/>
    </source>
</evidence>
<organism evidence="2 3">
    <name type="scientific">Gemmata obscuriglobus</name>
    <dbReference type="NCBI Taxonomy" id="114"/>
    <lineage>
        <taxon>Bacteria</taxon>
        <taxon>Pseudomonadati</taxon>
        <taxon>Planctomycetota</taxon>
        <taxon>Planctomycetia</taxon>
        <taxon>Gemmatales</taxon>
        <taxon>Gemmataceae</taxon>
        <taxon>Gemmata</taxon>
    </lineage>
</organism>
<reference evidence="2 3" key="1">
    <citation type="submission" date="2018-01" db="EMBL/GenBank/DDBJ databases">
        <title>G. obscuriglobus.</title>
        <authorList>
            <person name="Franke J."/>
            <person name="Blomberg W."/>
            <person name="Selmecki A."/>
        </authorList>
    </citation>
    <scope>NUCLEOTIDE SEQUENCE [LARGE SCALE GENOMIC DNA]</scope>
    <source>
        <strain evidence="2 3">DSM 5831</strain>
    </source>
</reference>
<dbReference type="EMBL" id="CP025958">
    <property type="protein sequence ID" value="AWM35643.1"/>
    <property type="molecule type" value="Genomic_DNA"/>
</dbReference>
<accession>A0A2Z3GPB7</accession>
<dbReference type="AlphaFoldDB" id="A0A2Z3GPB7"/>
<keyword evidence="3" id="KW-1185">Reference proteome</keyword>
<dbReference type="OrthoDB" id="253836at2"/>
<dbReference type="SUPFAM" id="SSF75011">
    <property type="entry name" value="3-carboxy-cis,cis-mucoante lactonizing enzyme"/>
    <property type="match status" value="1"/>
</dbReference>
<sequence length="429" mass="46654">MRTSLPLVALVLFAAPCQAQPKEAPKAPFRYAMGTAYHILPGTHTDESGYFSLCEGKNGKVYVGTAAYGLNAYLVEFDPKTGKQRVVVDVNQVCGLPTPKTPTYGAQSKIHTRNFVAPSGKIYVGSKQGYRRGKDDTADYPGGYVMAYDPETGKTDNLGMPLKGEGVNDVTADEAAGLAYVVTCEDHHWMVLDLKTKKYREPDPNLRVTPYAQTLIDSKGRAVVLTRDFKLARFDPATSKLAVLELASDGKPVGSADDKLGPACWALTADAKRAYLVRMSDPRLFRLDLAAEGATVPVADLGRLIEGKGFDSRGSLIVGADGKVHALYRVDNDTKFGTGYLHHLVTYDPATKTPTDRGVLGVKNPGWFDFGPGPDGKPKPWTHGFHKLPDGIHTPLHAHMALIQTKDGTFYATVIYPFTLLKLEPKDLK</sequence>
<name>A0A2Z3GPB7_9BACT</name>
<feature type="signal peptide" evidence="1">
    <location>
        <begin position="1"/>
        <end position="19"/>
    </location>
</feature>
<dbReference type="Gene3D" id="2.130.10.10">
    <property type="entry name" value="YVTN repeat-like/Quinoprotein amine dehydrogenase"/>
    <property type="match status" value="1"/>
</dbReference>
<evidence type="ECO:0000313" key="3">
    <source>
        <dbReference type="Proteomes" id="UP000245802"/>
    </source>
</evidence>
<dbReference type="InterPro" id="IPR015943">
    <property type="entry name" value="WD40/YVTN_repeat-like_dom_sf"/>
</dbReference>
<dbReference type="KEGG" id="gog:C1280_00465"/>
<proteinExistence type="predicted"/>
<protein>
    <submittedName>
        <fullName evidence="2">Uncharacterized protein</fullName>
    </submittedName>
</protein>
<dbReference type="Proteomes" id="UP000245802">
    <property type="component" value="Chromosome"/>
</dbReference>